<dbReference type="InterPro" id="IPR006225">
    <property type="entry name" value="PsdUridine_synth_RluC/D"/>
</dbReference>
<feature type="active site" evidence="3">
    <location>
        <position position="129"/>
    </location>
</feature>
<name>A0A1F4PR25_UNCK3</name>
<evidence type="ECO:0000256" key="2">
    <source>
        <dbReference type="ARBA" id="ARBA00023235"/>
    </source>
</evidence>
<dbReference type="Gene3D" id="3.30.2350.10">
    <property type="entry name" value="Pseudouridine synthase"/>
    <property type="match status" value="1"/>
</dbReference>
<proteinExistence type="inferred from homology"/>
<accession>A0A1F4PR25</accession>
<comment type="similarity">
    <text evidence="1 5">Belongs to the pseudouridine synthase RluA family.</text>
</comment>
<evidence type="ECO:0000256" key="3">
    <source>
        <dbReference type="PIRSR" id="PIRSR606225-1"/>
    </source>
</evidence>
<dbReference type="GO" id="GO:0003723">
    <property type="term" value="F:RNA binding"/>
    <property type="evidence" value="ECO:0007669"/>
    <property type="project" value="UniProtKB-KW"/>
</dbReference>
<dbReference type="SUPFAM" id="SSF55174">
    <property type="entry name" value="Alpha-L RNA-binding motif"/>
    <property type="match status" value="1"/>
</dbReference>
<dbReference type="PROSITE" id="PS50889">
    <property type="entry name" value="S4"/>
    <property type="match status" value="1"/>
</dbReference>
<evidence type="ECO:0000313" key="8">
    <source>
        <dbReference type="Proteomes" id="UP000179010"/>
    </source>
</evidence>
<sequence length="287" mass="32018">MAGHKLNFKVLPNEAGARLDALLVKHYPDRSRNQWSVAIKAGRVLVDNKTAKARHLLKRGQRVVIVAPKPVLSDKPKINLPILYQDRDLLVINKPAGLVMHPAGRHHSGTVLDILEAKFSEAYLVHRLDKDTSGVVLIAKNIKTKEFLSSAFAKRLVKKTYLALLTGKMVPAQAYLDLPIQRSRSGKFEVSAKGRSARSFYKVLEYLPGFSLVEVRPTSGRTHQIRVHFAALGRPVAGDEIYGQKTSGLARQFLHAANIEFVDDRSITRSFSAPLPDDLKMFLNESR</sequence>
<gene>
    <name evidence="7" type="ORF">A2994_01510</name>
</gene>
<dbReference type="GO" id="GO:0000455">
    <property type="term" value="P:enzyme-directed rRNA pseudouridine synthesis"/>
    <property type="evidence" value="ECO:0007669"/>
    <property type="project" value="TreeGrafter"/>
</dbReference>
<comment type="function">
    <text evidence="5">Responsible for synthesis of pseudouridine from uracil.</text>
</comment>
<evidence type="ECO:0000256" key="1">
    <source>
        <dbReference type="ARBA" id="ARBA00010876"/>
    </source>
</evidence>
<dbReference type="PANTHER" id="PTHR21600:SF87">
    <property type="entry name" value="RNA PSEUDOURIDYLATE SYNTHASE DOMAIN-CONTAINING PROTEIN 1"/>
    <property type="match status" value="1"/>
</dbReference>
<dbReference type="STRING" id="1798539.A2994_01510"/>
<dbReference type="EMBL" id="METE01000003">
    <property type="protein sequence ID" value="OGB85492.1"/>
    <property type="molecule type" value="Genomic_DNA"/>
</dbReference>
<evidence type="ECO:0000313" key="7">
    <source>
        <dbReference type="EMBL" id="OGB85492.1"/>
    </source>
</evidence>
<dbReference type="InterPro" id="IPR006224">
    <property type="entry name" value="PsdUridine_synth_RluA-like_CS"/>
</dbReference>
<comment type="catalytic activity">
    <reaction evidence="5">
        <text>a uridine in RNA = a pseudouridine in RNA</text>
        <dbReference type="Rhea" id="RHEA:48348"/>
        <dbReference type="Rhea" id="RHEA-COMP:12068"/>
        <dbReference type="Rhea" id="RHEA-COMP:12069"/>
        <dbReference type="ChEBI" id="CHEBI:65314"/>
        <dbReference type="ChEBI" id="CHEBI:65315"/>
    </reaction>
</comment>
<dbReference type="SMART" id="SM00363">
    <property type="entry name" value="S4"/>
    <property type="match status" value="1"/>
</dbReference>
<dbReference type="SUPFAM" id="SSF55120">
    <property type="entry name" value="Pseudouridine synthase"/>
    <property type="match status" value="1"/>
</dbReference>
<protein>
    <recommendedName>
        <fullName evidence="5">Pseudouridine synthase</fullName>
        <ecNumber evidence="5">5.4.99.-</ecNumber>
    </recommendedName>
</protein>
<dbReference type="EC" id="5.4.99.-" evidence="5"/>
<organism evidence="7 8">
    <name type="scientific">candidate division Kazan bacterium RIFCSPLOWO2_01_FULL_48_13</name>
    <dbReference type="NCBI Taxonomy" id="1798539"/>
    <lineage>
        <taxon>Bacteria</taxon>
        <taxon>Bacteria division Kazan-3B-28</taxon>
    </lineage>
</organism>
<dbReference type="CDD" id="cd00165">
    <property type="entry name" value="S4"/>
    <property type="match status" value="1"/>
</dbReference>
<dbReference type="InterPro" id="IPR006145">
    <property type="entry name" value="PsdUridine_synth_RsuA/RluA"/>
</dbReference>
<dbReference type="InterPro" id="IPR036986">
    <property type="entry name" value="S4_RNA-bd_sf"/>
</dbReference>
<evidence type="ECO:0000259" key="6">
    <source>
        <dbReference type="SMART" id="SM00363"/>
    </source>
</evidence>
<dbReference type="Gene3D" id="3.10.290.10">
    <property type="entry name" value="RNA-binding S4 domain"/>
    <property type="match status" value="1"/>
</dbReference>
<dbReference type="InterPro" id="IPR050188">
    <property type="entry name" value="RluA_PseudoU_synthase"/>
</dbReference>
<keyword evidence="4" id="KW-0694">RNA-binding</keyword>
<reference evidence="7 8" key="1">
    <citation type="journal article" date="2016" name="Nat. Commun.">
        <title>Thousands of microbial genomes shed light on interconnected biogeochemical processes in an aquifer system.</title>
        <authorList>
            <person name="Anantharaman K."/>
            <person name="Brown C.T."/>
            <person name="Hug L.A."/>
            <person name="Sharon I."/>
            <person name="Castelle C.J."/>
            <person name="Probst A.J."/>
            <person name="Thomas B.C."/>
            <person name="Singh A."/>
            <person name="Wilkins M.J."/>
            <person name="Karaoz U."/>
            <person name="Brodie E.L."/>
            <person name="Williams K.H."/>
            <person name="Hubbard S.S."/>
            <person name="Banfield J.F."/>
        </authorList>
    </citation>
    <scope>NUCLEOTIDE SEQUENCE [LARGE SCALE GENOMIC DNA]</scope>
</reference>
<dbReference type="Pfam" id="PF01479">
    <property type="entry name" value="S4"/>
    <property type="match status" value="1"/>
</dbReference>
<dbReference type="NCBIfam" id="TIGR00005">
    <property type="entry name" value="rluA_subfam"/>
    <property type="match status" value="1"/>
</dbReference>
<dbReference type="GO" id="GO:0120159">
    <property type="term" value="F:rRNA pseudouridine synthase activity"/>
    <property type="evidence" value="ECO:0007669"/>
    <property type="project" value="UniProtKB-ARBA"/>
</dbReference>
<dbReference type="Proteomes" id="UP000179010">
    <property type="component" value="Unassembled WGS sequence"/>
</dbReference>
<dbReference type="AlphaFoldDB" id="A0A1F4PR25"/>
<evidence type="ECO:0000256" key="5">
    <source>
        <dbReference type="RuleBase" id="RU362028"/>
    </source>
</evidence>
<evidence type="ECO:0000256" key="4">
    <source>
        <dbReference type="PROSITE-ProRule" id="PRU00182"/>
    </source>
</evidence>
<dbReference type="PANTHER" id="PTHR21600">
    <property type="entry name" value="MITOCHONDRIAL RNA PSEUDOURIDINE SYNTHASE"/>
    <property type="match status" value="1"/>
</dbReference>
<dbReference type="InterPro" id="IPR002942">
    <property type="entry name" value="S4_RNA-bd"/>
</dbReference>
<dbReference type="CDD" id="cd02869">
    <property type="entry name" value="PseudoU_synth_RluA_like"/>
    <property type="match status" value="1"/>
</dbReference>
<feature type="domain" description="RNA-binding S4" evidence="6">
    <location>
        <begin position="17"/>
        <end position="77"/>
    </location>
</feature>
<dbReference type="PROSITE" id="PS01129">
    <property type="entry name" value="PSI_RLU"/>
    <property type="match status" value="1"/>
</dbReference>
<dbReference type="InterPro" id="IPR020103">
    <property type="entry name" value="PsdUridine_synth_cat_dom_sf"/>
</dbReference>
<comment type="caution">
    <text evidence="7">The sequence shown here is derived from an EMBL/GenBank/DDBJ whole genome shotgun (WGS) entry which is preliminary data.</text>
</comment>
<keyword evidence="2 5" id="KW-0413">Isomerase</keyword>
<dbReference type="Pfam" id="PF00849">
    <property type="entry name" value="PseudoU_synth_2"/>
    <property type="match status" value="1"/>
</dbReference>